<accession>A0A6C0EGI8</accession>
<reference evidence="1" key="1">
    <citation type="journal article" date="2020" name="Nature">
        <title>Giant virus diversity and host interactions through global metagenomics.</title>
        <authorList>
            <person name="Schulz F."/>
            <person name="Roux S."/>
            <person name="Paez-Espino D."/>
            <person name="Jungbluth S."/>
            <person name="Walsh D.A."/>
            <person name="Denef V.J."/>
            <person name="McMahon K.D."/>
            <person name="Konstantinidis K.T."/>
            <person name="Eloe-Fadrosh E.A."/>
            <person name="Kyrpides N.C."/>
            <person name="Woyke T."/>
        </authorList>
    </citation>
    <scope>NUCLEOTIDE SEQUENCE</scope>
    <source>
        <strain evidence="1">GVMAG-M-3300001348-25</strain>
    </source>
</reference>
<sequence length="180" mass="21084">MELISSNDFYKLLEEENDVLDENMCCLISKMPLEDNHIKLLCSHAFNYESIYNEVKQQKQYNPMDTSRLLTYQLKCPYCRNIQNELLPLVGEYSVYGVNAPDKYTMKPNVCTYIFKSGKRKGEICNKGCYKKMCKSHLKYLSQLEKKEICKHKLISGKNKGNECGCKIFQDGLCKRHYKK</sequence>
<organism evidence="1">
    <name type="scientific">viral metagenome</name>
    <dbReference type="NCBI Taxonomy" id="1070528"/>
    <lineage>
        <taxon>unclassified sequences</taxon>
        <taxon>metagenomes</taxon>
        <taxon>organismal metagenomes</taxon>
    </lineage>
</organism>
<dbReference type="AlphaFoldDB" id="A0A6C0EGI8"/>
<dbReference type="SUPFAM" id="SSF57850">
    <property type="entry name" value="RING/U-box"/>
    <property type="match status" value="1"/>
</dbReference>
<dbReference type="Gene3D" id="3.30.40.10">
    <property type="entry name" value="Zinc/RING finger domain, C3HC4 (zinc finger)"/>
    <property type="match status" value="1"/>
</dbReference>
<name>A0A6C0EGI8_9ZZZZ</name>
<dbReference type="InterPro" id="IPR013083">
    <property type="entry name" value="Znf_RING/FYVE/PHD"/>
</dbReference>
<protein>
    <submittedName>
        <fullName evidence="1">Uncharacterized protein</fullName>
    </submittedName>
</protein>
<proteinExistence type="predicted"/>
<evidence type="ECO:0000313" key="1">
    <source>
        <dbReference type="EMBL" id="QHT28327.1"/>
    </source>
</evidence>
<dbReference type="EMBL" id="MN738855">
    <property type="protein sequence ID" value="QHT28327.1"/>
    <property type="molecule type" value="Genomic_DNA"/>
</dbReference>